<keyword evidence="3" id="KW-1185">Reference proteome</keyword>
<name>A0ABN9VZX4_9DINO</name>
<dbReference type="InterPro" id="IPR051961">
    <property type="entry name" value="Fungal_Metabolite_Diox"/>
</dbReference>
<accession>A0ABN9VZX4</accession>
<evidence type="ECO:0000313" key="2">
    <source>
        <dbReference type="EMBL" id="CAK0879250.1"/>
    </source>
</evidence>
<comment type="caution">
    <text evidence="2">The sequence shown here is derived from an EMBL/GenBank/DDBJ whole genome shotgun (WGS) entry which is preliminary data.</text>
</comment>
<dbReference type="PANTHER" id="PTHR37563">
    <property type="entry name" value="PHYTANOYL-COA DIOXYGENASE FAMILY PROTEIN (AFU_ORTHOLOGUE AFUA_2G03330)"/>
    <property type="match status" value="1"/>
</dbReference>
<proteinExistence type="predicted"/>
<evidence type="ECO:0000256" key="1">
    <source>
        <dbReference type="SAM" id="MobiDB-lite"/>
    </source>
</evidence>
<protein>
    <recommendedName>
        <fullName evidence="4">Phytanoyl-CoA dioxygenase</fullName>
    </recommendedName>
</protein>
<evidence type="ECO:0008006" key="4">
    <source>
        <dbReference type="Google" id="ProtNLM"/>
    </source>
</evidence>
<organism evidence="2 3">
    <name type="scientific">Prorocentrum cordatum</name>
    <dbReference type="NCBI Taxonomy" id="2364126"/>
    <lineage>
        <taxon>Eukaryota</taxon>
        <taxon>Sar</taxon>
        <taxon>Alveolata</taxon>
        <taxon>Dinophyceae</taxon>
        <taxon>Prorocentrales</taxon>
        <taxon>Prorocentraceae</taxon>
        <taxon>Prorocentrum</taxon>
    </lineage>
</organism>
<dbReference type="InterPro" id="IPR008775">
    <property type="entry name" value="Phytyl_CoA_dOase-like"/>
</dbReference>
<dbReference type="Pfam" id="PF05721">
    <property type="entry name" value="PhyH"/>
    <property type="match status" value="1"/>
</dbReference>
<dbReference type="SUPFAM" id="SSF51197">
    <property type="entry name" value="Clavaminate synthase-like"/>
    <property type="match status" value="1"/>
</dbReference>
<gene>
    <name evidence="2" type="ORF">PCOR1329_LOCUS62724</name>
</gene>
<feature type="region of interest" description="Disordered" evidence="1">
    <location>
        <begin position="211"/>
        <end position="233"/>
    </location>
</feature>
<evidence type="ECO:0000313" key="3">
    <source>
        <dbReference type="Proteomes" id="UP001189429"/>
    </source>
</evidence>
<dbReference type="Gene3D" id="2.60.120.620">
    <property type="entry name" value="q2cbj1_9rhob like domain"/>
    <property type="match status" value="1"/>
</dbReference>
<reference evidence="2" key="1">
    <citation type="submission" date="2023-10" db="EMBL/GenBank/DDBJ databases">
        <authorList>
            <person name="Chen Y."/>
            <person name="Shah S."/>
            <person name="Dougan E. K."/>
            <person name="Thang M."/>
            <person name="Chan C."/>
        </authorList>
    </citation>
    <scope>NUCLEOTIDE SEQUENCE [LARGE SCALE GENOMIC DNA]</scope>
</reference>
<dbReference type="Proteomes" id="UP001189429">
    <property type="component" value="Unassembled WGS sequence"/>
</dbReference>
<dbReference type="PANTHER" id="PTHR37563:SF2">
    <property type="entry name" value="PHYTANOYL-COA DIOXYGENASE FAMILY PROTEIN (AFU_ORTHOLOGUE AFUA_2G03330)"/>
    <property type="match status" value="1"/>
</dbReference>
<sequence>MACAPPRAEAAPAARSAATDSEASVAVAVEGPGWAAEAARRLRRHGFCVLTGGPGRGLAPAEVCERGAGAALERLGQLAGLWRQLGLDNSRDKVMFSEVCARRPGCRRYDVSLALAGLPADGPGPPGEAADPAWGELQGHIDRWARPVLRASGLLRPGCQDRAGCVVSEPGAPAQDFHQDGMEPGLVNAFMPLVPVVASNGPTEFRPGSHRSAWDLDSGSDGGCAADSDEERPAVAPEVGRGDLLLFDYRVFHRGLANCSAEPRPVAYIVYARHGLSDRHNFPDASLVEERIECWLVGPILAVLSVRTAGLDAHPFFASGCRA</sequence>
<dbReference type="EMBL" id="CAUYUJ010017934">
    <property type="protein sequence ID" value="CAK0879250.1"/>
    <property type="molecule type" value="Genomic_DNA"/>
</dbReference>